<sequence>MALDTRQMRYFLEIAEQGSITRAAQVLNVAQPALSLHLKTLEERLGTQLLIRSRSGVTPTEAGQVLMRRARAILDDMARTEDEIRTLDADPAGVVRVGLPGTISALLTLPLIKAARARYPRITINIAEAMSGFIAGWMSEGQVDLAVLYNRSSAAGVMARPLLEEELVVLWPANAKRPEVMALSELRDEPMVLPSAPHGLRQQLERDLGALDIRPAIAMEVDSYANIKALVAAGYGASVLPRHAVQAEVAEGKLGISRLAAPGLWRQAVMVTPTNRPVTRAQQAVQDVLSQVVADMLANGDWSGARAVSP</sequence>
<dbReference type="RefSeq" id="WP_108885739.1">
    <property type="nucleotide sequence ID" value="NZ_OMOJ01000002.1"/>
</dbReference>
<comment type="similarity">
    <text evidence="1">Belongs to the LysR transcriptional regulatory family.</text>
</comment>
<dbReference type="Proteomes" id="UP000244904">
    <property type="component" value="Unassembled WGS sequence"/>
</dbReference>
<evidence type="ECO:0000256" key="5">
    <source>
        <dbReference type="ARBA" id="ARBA00023163"/>
    </source>
</evidence>
<protein>
    <submittedName>
        <fullName evidence="7">HTH-type transcriptional regulator CynR</fullName>
    </submittedName>
</protein>
<evidence type="ECO:0000256" key="4">
    <source>
        <dbReference type="ARBA" id="ARBA00023159"/>
    </source>
</evidence>
<dbReference type="SUPFAM" id="SSF46785">
    <property type="entry name" value="Winged helix' DNA-binding domain"/>
    <property type="match status" value="1"/>
</dbReference>
<dbReference type="GO" id="GO:0003677">
    <property type="term" value="F:DNA binding"/>
    <property type="evidence" value="ECO:0007669"/>
    <property type="project" value="UniProtKB-KW"/>
</dbReference>
<dbReference type="OrthoDB" id="8479357at2"/>
<evidence type="ECO:0000259" key="6">
    <source>
        <dbReference type="PROSITE" id="PS50931"/>
    </source>
</evidence>
<dbReference type="Pfam" id="PF03466">
    <property type="entry name" value="LysR_substrate"/>
    <property type="match status" value="1"/>
</dbReference>
<dbReference type="FunFam" id="1.10.10.10:FF:000001">
    <property type="entry name" value="LysR family transcriptional regulator"/>
    <property type="match status" value="1"/>
</dbReference>
<dbReference type="InterPro" id="IPR036390">
    <property type="entry name" value="WH_DNA-bd_sf"/>
</dbReference>
<dbReference type="PANTHER" id="PTHR30293">
    <property type="entry name" value="TRANSCRIPTIONAL REGULATORY PROTEIN NAC-RELATED"/>
    <property type="match status" value="1"/>
</dbReference>
<proteinExistence type="inferred from homology"/>
<dbReference type="PANTHER" id="PTHR30293:SF0">
    <property type="entry name" value="NITROGEN ASSIMILATION REGULATORY PROTEIN NAC"/>
    <property type="match status" value="1"/>
</dbReference>
<dbReference type="AlphaFoldDB" id="A0A2R8AVL2"/>
<evidence type="ECO:0000256" key="1">
    <source>
        <dbReference type="ARBA" id="ARBA00009437"/>
    </source>
</evidence>
<keyword evidence="8" id="KW-1185">Reference proteome</keyword>
<dbReference type="GO" id="GO:0003700">
    <property type="term" value="F:DNA-binding transcription factor activity"/>
    <property type="evidence" value="ECO:0007669"/>
    <property type="project" value="InterPro"/>
</dbReference>
<keyword evidence="2" id="KW-0805">Transcription regulation</keyword>
<dbReference type="Gene3D" id="3.40.190.290">
    <property type="match status" value="1"/>
</dbReference>
<evidence type="ECO:0000313" key="7">
    <source>
        <dbReference type="EMBL" id="SPF79909.1"/>
    </source>
</evidence>
<dbReference type="InterPro" id="IPR000847">
    <property type="entry name" value="LysR_HTH_N"/>
</dbReference>
<gene>
    <name evidence="7" type="primary">cynR</name>
    <name evidence="7" type="ORF">PRI8871_01711</name>
</gene>
<keyword evidence="4" id="KW-0010">Activator</keyword>
<keyword evidence="5" id="KW-0804">Transcription</keyword>
<evidence type="ECO:0000256" key="2">
    <source>
        <dbReference type="ARBA" id="ARBA00023015"/>
    </source>
</evidence>
<dbReference type="EMBL" id="OMOJ01000002">
    <property type="protein sequence ID" value="SPF79909.1"/>
    <property type="molecule type" value="Genomic_DNA"/>
</dbReference>
<reference evidence="8" key="1">
    <citation type="submission" date="2018-03" db="EMBL/GenBank/DDBJ databases">
        <authorList>
            <person name="Rodrigo-Torres L."/>
            <person name="Arahal R. D."/>
            <person name="Lucena T."/>
        </authorList>
    </citation>
    <scope>NUCLEOTIDE SEQUENCE [LARGE SCALE GENOMIC DNA]</scope>
    <source>
        <strain evidence="8">CECT 8871</strain>
    </source>
</reference>
<dbReference type="PRINTS" id="PR00039">
    <property type="entry name" value="HTHLYSR"/>
</dbReference>
<evidence type="ECO:0000313" key="8">
    <source>
        <dbReference type="Proteomes" id="UP000244904"/>
    </source>
</evidence>
<dbReference type="InterPro" id="IPR036388">
    <property type="entry name" value="WH-like_DNA-bd_sf"/>
</dbReference>
<dbReference type="Gene3D" id="1.10.10.10">
    <property type="entry name" value="Winged helix-like DNA-binding domain superfamily/Winged helix DNA-binding domain"/>
    <property type="match status" value="1"/>
</dbReference>
<feature type="domain" description="HTH lysR-type" evidence="6">
    <location>
        <begin position="3"/>
        <end position="60"/>
    </location>
</feature>
<dbReference type="InterPro" id="IPR005119">
    <property type="entry name" value="LysR_subst-bd"/>
</dbReference>
<keyword evidence="3" id="KW-0238">DNA-binding</keyword>
<dbReference type="PROSITE" id="PS50931">
    <property type="entry name" value="HTH_LYSR"/>
    <property type="match status" value="1"/>
</dbReference>
<accession>A0A2R8AVL2</accession>
<dbReference type="SUPFAM" id="SSF53850">
    <property type="entry name" value="Periplasmic binding protein-like II"/>
    <property type="match status" value="1"/>
</dbReference>
<organism evidence="7 8">
    <name type="scientific">Pseudoprimorskyibacter insulae</name>
    <dbReference type="NCBI Taxonomy" id="1695997"/>
    <lineage>
        <taxon>Bacteria</taxon>
        <taxon>Pseudomonadati</taxon>
        <taxon>Pseudomonadota</taxon>
        <taxon>Alphaproteobacteria</taxon>
        <taxon>Rhodobacterales</taxon>
        <taxon>Paracoccaceae</taxon>
        <taxon>Pseudoprimorskyibacter</taxon>
    </lineage>
</organism>
<name>A0A2R8AVL2_9RHOB</name>
<dbReference type="GO" id="GO:2000142">
    <property type="term" value="P:regulation of DNA-templated transcription initiation"/>
    <property type="evidence" value="ECO:0007669"/>
    <property type="project" value="TreeGrafter"/>
</dbReference>
<evidence type="ECO:0000256" key="3">
    <source>
        <dbReference type="ARBA" id="ARBA00023125"/>
    </source>
</evidence>
<dbReference type="Pfam" id="PF00126">
    <property type="entry name" value="HTH_1"/>
    <property type="match status" value="1"/>
</dbReference>